<dbReference type="InterPro" id="IPR043129">
    <property type="entry name" value="ATPase_NBD"/>
</dbReference>
<keyword evidence="3" id="KW-0812">Transmembrane</keyword>
<dbReference type="PANTHER" id="PTHR19375">
    <property type="entry name" value="HEAT SHOCK PROTEIN 70KDA"/>
    <property type="match status" value="1"/>
</dbReference>
<dbReference type="Gene3D" id="3.90.640.10">
    <property type="entry name" value="Actin, Chain A, domain 4"/>
    <property type="match status" value="1"/>
</dbReference>
<dbReference type="PRINTS" id="PR00301">
    <property type="entry name" value="HEATSHOCK70"/>
</dbReference>
<sequence length="409" mass="46428">MSDSMDNYIQVGIDIGTTKCCICAVGQDGILTVLEVDMTKLDHKELLPSYVSFIPNQVIVGEAVKKMTQTSNVLYDPKRLLGLSLEEIPEDEKKSFTFDIDEIDNHIVYMVDIGNNEPEPFRPEEVTAFLVQRLLAKLEEILEYRNKKKKYVVTHPVSFNENQINSAEMVMHLVGITTFKFLPEPIAALLSMKTMMSEIKVNEKVVVIDYEASVGDFSVGGNAVDRAVSELIIAKTANIEDYSTYFSEPKHALITEKIAYQKKKARLRVESERVKILLSSNEVVEVNLSFLFDLTEGYVMEISRAEMNEKCSDLFEKYVRCIKKTLMICNINSRSIKKVIMTGGASEIIALQDQAKLIFKEAAVFVVDTPELAVVKGASMYHKKERKKEIIAWILLIEYIVRLFVFICK</sequence>
<dbReference type="Gene3D" id="3.30.420.40">
    <property type="match status" value="4"/>
</dbReference>
<accession>A0A0A1U2U0</accession>
<evidence type="ECO:0000313" key="5">
    <source>
        <dbReference type="Proteomes" id="UP000014680"/>
    </source>
</evidence>
<dbReference type="GO" id="GO:0140662">
    <property type="term" value="F:ATP-dependent protein folding chaperone"/>
    <property type="evidence" value="ECO:0007669"/>
    <property type="project" value="InterPro"/>
</dbReference>
<keyword evidence="1" id="KW-0547">Nucleotide-binding</keyword>
<dbReference type="InterPro" id="IPR013126">
    <property type="entry name" value="Hsp_70_fam"/>
</dbReference>
<protein>
    <submittedName>
        <fullName evidence="4">Heat shock cognate HSP70 protein, putative</fullName>
    </submittedName>
</protein>
<dbReference type="Proteomes" id="UP000014680">
    <property type="component" value="Unassembled WGS sequence"/>
</dbReference>
<dbReference type="EMBL" id="KB207030">
    <property type="protein sequence ID" value="ELP85864.1"/>
    <property type="molecule type" value="Genomic_DNA"/>
</dbReference>
<feature type="transmembrane region" description="Helical" evidence="3">
    <location>
        <begin position="390"/>
        <end position="407"/>
    </location>
</feature>
<dbReference type="GeneID" id="14884749"/>
<evidence type="ECO:0000313" key="4">
    <source>
        <dbReference type="EMBL" id="ELP85864.1"/>
    </source>
</evidence>
<reference evidence="4 5" key="1">
    <citation type="submission" date="2012-10" db="EMBL/GenBank/DDBJ databases">
        <authorList>
            <person name="Zafar N."/>
            <person name="Inman J."/>
            <person name="Hall N."/>
            <person name="Lorenzi H."/>
            <person name="Caler E."/>
        </authorList>
    </citation>
    <scope>NUCLEOTIDE SEQUENCE [LARGE SCALE GENOMIC DNA]</scope>
    <source>
        <strain evidence="4 5">IP1</strain>
    </source>
</reference>
<keyword evidence="3" id="KW-0472">Membrane</keyword>
<evidence type="ECO:0000256" key="2">
    <source>
        <dbReference type="ARBA" id="ARBA00022840"/>
    </source>
</evidence>
<gene>
    <name evidence="4" type="ORF">EIN_282450</name>
</gene>
<evidence type="ECO:0000256" key="1">
    <source>
        <dbReference type="ARBA" id="ARBA00022741"/>
    </source>
</evidence>
<evidence type="ECO:0000256" key="3">
    <source>
        <dbReference type="SAM" id="Phobius"/>
    </source>
</evidence>
<dbReference type="SUPFAM" id="SSF53067">
    <property type="entry name" value="Actin-like ATPase domain"/>
    <property type="match status" value="2"/>
</dbReference>
<organism evidence="4 5">
    <name type="scientific">Entamoeba invadens IP1</name>
    <dbReference type="NCBI Taxonomy" id="370355"/>
    <lineage>
        <taxon>Eukaryota</taxon>
        <taxon>Amoebozoa</taxon>
        <taxon>Evosea</taxon>
        <taxon>Archamoebae</taxon>
        <taxon>Mastigamoebida</taxon>
        <taxon>Entamoebidae</taxon>
        <taxon>Entamoeba</taxon>
    </lineage>
</organism>
<dbReference type="AlphaFoldDB" id="A0A0A1U2U0"/>
<keyword evidence="3" id="KW-1133">Transmembrane helix</keyword>
<keyword evidence="5" id="KW-1185">Reference proteome</keyword>
<keyword evidence="2" id="KW-0067">ATP-binding</keyword>
<name>A0A0A1U2U0_ENTIV</name>
<dbReference type="VEuPathDB" id="AmoebaDB:EIN_282450"/>
<dbReference type="Pfam" id="PF00012">
    <property type="entry name" value="HSP70"/>
    <property type="match status" value="1"/>
</dbReference>
<dbReference type="OMA" id="LMICNIN"/>
<dbReference type="GO" id="GO:0005524">
    <property type="term" value="F:ATP binding"/>
    <property type="evidence" value="ECO:0007669"/>
    <property type="project" value="UniProtKB-KW"/>
</dbReference>
<dbReference type="OrthoDB" id="2963168at2759"/>
<dbReference type="RefSeq" id="XP_004185210.1">
    <property type="nucleotide sequence ID" value="XM_004185162.1"/>
</dbReference>
<proteinExistence type="predicted"/>
<dbReference type="KEGG" id="eiv:EIN_282450"/>
<keyword evidence="4" id="KW-0346">Stress response</keyword>